<dbReference type="EMBL" id="CAJJDN010000107">
    <property type="protein sequence ID" value="CAD8114994.1"/>
    <property type="molecule type" value="Genomic_DNA"/>
</dbReference>
<dbReference type="AlphaFoldDB" id="A0A8S1QID9"/>
<evidence type="ECO:0000313" key="3">
    <source>
        <dbReference type="Proteomes" id="UP000692954"/>
    </source>
</evidence>
<protein>
    <submittedName>
        <fullName evidence="2">Uncharacterized protein</fullName>
    </submittedName>
</protein>
<comment type="caution">
    <text evidence="2">The sequence shown here is derived from an EMBL/GenBank/DDBJ whole genome shotgun (WGS) entry which is preliminary data.</text>
</comment>
<feature type="compositionally biased region" description="Polar residues" evidence="1">
    <location>
        <begin position="803"/>
        <end position="817"/>
    </location>
</feature>
<dbReference type="Proteomes" id="UP000692954">
    <property type="component" value="Unassembled WGS sequence"/>
</dbReference>
<feature type="compositionally biased region" description="Basic and acidic residues" evidence="1">
    <location>
        <begin position="303"/>
        <end position="318"/>
    </location>
</feature>
<evidence type="ECO:0000256" key="1">
    <source>
        <dbReference type="SAM" id="MobiDB-lite"/>
    </source>
</evidence>
<name>A0A8S1QID9_9CILI</name>
<feature type="region of interest" description="Disordered" evidence="1">
    <location>
        <begin position="784"/>
        <end position="817"/>
    </location>
</feature>
<feature type="region of interest" description="Disordered" evidence="1">
    <location>
        <begin position="415"/>
        <end position="438"/>
    </location>
</feature>
<proteinExistence type="predicted"/>
<sequence length="833" mass="100768">MEERGQRSNEKVNGQLDYKTRKMVSPQTDVNIKKENQNPLDQNGSTYLLKGYERQVGYQSNQYDQYDKGGEQQKMLQNNNPYLKQSINNNNIEQGKPFIRAYQEGDQRKPLDQMNQKQEQRQLNEREIINPYMNHEDQKSNPIGSRTPIDPRQNMSAYTPQERQDNYHREVQCQDYKREFQQPEYRRIYQDQDQRIPTRQMSPFEMQQKPIDQQIDRLRYDQERIRTVGGQQEQPERMDRMIRAADQVRMSDNHYLQQQDKRVLERRDVGQRYLDEQQQVRDQRNNTSKSQEYSQRQLNQFRRPQEGSKTPIERRGYEDQIQQDPRYNPQSYPQNPYAESRTQQQYIQQHLDDQRRMPIPRNINPYETRQQQFQDQRLQFDRIPDRHDQFEFNRRPDQHDHPNRTDQYNQSNRLEFESRSPHQQVRFGPGQEGRFDLDQRQPQDGRYYYQGYNHDRIPPQGFRQEQEGKQLFEGRQAQRTQIEQRHFYGHDGQQNLRQGINYRDGRSMLDGRTDNREVLDERFGIMDPKQYQIDGRGGFNRTYGDDRYQANSNLDARYQFDRRREQIVTRTPIQNRPFEERTNLEQRIPIESRNQYQRAYNDKFGDQYYEEKYSQQQDPNSKKDFIKSDYTKMRDELDKRNVLGRPENQDKMIEFGRRQEFDGRIRPETNFGKPNGFTQQPQLEKYQKKELNDQGQRFSYNDDRSVLDRLGLERGGTNRNIIGNQVAENMMRGQMNNRPYDRERSFNRLGMGERVASFTNNKMGYQRTAVQDKEEYQGYVRSKLNTKPSYGNYPNEYQKKQSQDQGFQKLQSPQPQVETRVGIYDIQRKEGRI</sequence>
<evidence type="ECO:0000313" key="2">
    <source>
        <dbReference type="EMBL" id="CAD8114994.1"/>
    </source>
</evidence>
<gene>
    <name evidence="2" type="ORF">PSON_ATCC_30995.1.T1070087</name>
</gene>
<organism evidence="2 3">
    <name type="scientific">Paramecium sonneborni</name>
    <dbReference type="NCBI Taxonomy" id="65129"/>
    <lineage>
        <taxon>Eukaryota</taxon>
        <taxon>Sar</taxon>
        <taxon>Alveolata</taxon>
        <taxon>Ciliophora</taxon>
        <taxon>Intramacronucleata</taxon>
        <taxon>Oligohymenophorea</taxon>
        <taxon>Peniculida</taxon>
        <taxon>Parameciidae</taxon>
        <taxon>Paramecium</taxon>
    </lineage>
</organism>
<feature type="region of interest" description="Disordered" evidence="1">
    <location>
        <begin position="1"/>
        <end position="24"/>
    </location>
</feature>
<accession>A0A8S1QID9</accession>
<dbReference type="OrthoDB" id="305250at2759"/>
<feature type="compositionally biased region" description="Basic and acidic residues" evidence="1">
    <location>
        <begin position="1"/>
        <end position="10"/>
    </location>
</feature>
<feature type="region of interest" description="Disordered" evidence="1">
    <location>
        <begin position="132"/>
        <end position="152"/>
    </location>
</feature>
<feature type="compositionally biased region" description="Polar residues" evidence="1">
    <location>
        <begin position="320"/>
        <end position="334"/>
    </location>
</feature>
<keyword evidence="3" id="KW-1185">Reference proteome</keyword>
<feature type="compositionally biased region" description="Polar residues" evidence="1">
    <location>
        <begin position="285"/>
        <end position="302"/>
    </location>
</feature>
<feature type="region of interest" description="Disordered" evidence="1">
    <location>
        <begin position="274"/>
        <end position="345"/>
    </location>
</feature>
<reference evidence="2" key="1">
    <citation type="submission" date="2021-01" db="EMBL/GenBank/DDBJ databases">
        <authorList>
            <consortium name="Genoscope - CEA"/>
            <person name="William W."/>
        </authorList>
    </citation>
    <scope>NUCLEOTIDE SEQUENCE</scope>
</reference>
<feature type="compositionally biased region" description="Basic and acidic residues" evidence="1">
    <location>
        <begin position="274"/>
        <end position="284"/>
    </location>
</feature>